<dbReference type="GO" id="GO:0006355">
    <property type="term" value="P:regulation of DNA-templated transcription"/>
    <property type="evidence" value="ECO:0007669"/>
    <property type="project" value="InterPro"/>
</dbReference>
<evidence type="ECO:0008006" key="3">
    <source>
        <dbReference type="Google" id="ProtNLM"/>
    </source>
</evidence>
<accession>A0A1H8W6P3</accession>
<dbReference type="InterPro" id="IPR010985">
    <property type="entry name" value="Ribbon_hlx_hlx"/>
</dbReference>
<proteinExistence type="predicted"/>
<organism evidence="1 2">
    <name type="scientific">Rhodopseudomonas pseudopalustris</name>
    <dbReference type="NCBI Taxonomy" id="1513892"/>
    <lineage>
        <taxon>Bacteria</taxon>
        <taxon>Pseudomonadati</taxon>
        <taxon>Pseudomonadota</taxon>
        <taxon>Alphaproteobacteria</taxon>
        <taxon>Hyphomicrobiales</taxon>
        <taxon>Nitrobacteraceae</taxon>
        <taxon>Rhodopseudomonas</taxon>
    </lineage>
</organism>
<dbReference type="Pfam" id="PF19891">
    <property type="entry name" value="DUF6364"/>
    <property type="match status" value="1"/>
</dbReference>
<gene>
    <name evidence="1" type="ORF">SAMN05444123_11143</name>
</gene>
<dbReference type="AlphaFoldDB" id="A0A1H8W6P3"/>
<sequence length="77" mass="8780">MPKNITLAIDEAVLDRVRVIAAERKTTVNGLVRNYLENLSGADDKRARLAKRIDELRAKSTLEVGPVTWTRNDLYER</sequence>
<dbReference type="SUPFAM" id="SSF47598">
    <property type="entry name" value="Ribbon-helix-helix"/>
    <property type="match status" value="1"/>
</dbReference>
<dbReference type="EMBL" id="FODT01000011">
    <property type="protein sequence ID" value="SEP23325.1"/>
    <property type="molecule type" value="Genomic_DNA"/>
</dbReference>
<evidence type="ECO:0000313" key="2">
    <source>
        <dbReference type="Proteomes" id="UP000199615"/>
    </source>
</evidence>
<reference evidence="2" key="1">
    <citation type="submission" date="2016-10" db="EMBL/GenBank/DDBJ databases">
        <authorList>
            <person name="Varghese N."/>
            <person name="Submissions S."/>
        </authorList>
    </citation>
    <scope>NUCLEOTIDE SEQUENCE [LARGE SCALE GENOMIC DNA]</scope>
    <source>
        <strain evidence="2">DSM 123</strain>
    </source>
</reference>
<dbReference type="OrthoDB" id="7365000at2"/>
<dbReference type="Proteomes" id="UP000199615">
    <property type="component" value="Unassembled WGS sequence"/>
</dbReference>
<dbReference type="InterPro" id="IPR045944">
    <property type="entry name" value="DUF6364"/>
</dbReference>
<dbReference type="RefSeq" id="WP_139202686.1">
    <property type="nucleotide sequence ID" value="NZ_FODT01000011.1"/>
</dbReference>
<keyword evidence="2" id="KW-1185">Reference proteome</keyword>
<name>A0A1H8W6P3_9BRAD</name>
<protein>
    <recommendedName>
        <fullName evidence="3">Ribbon-helix-helix protein, copG family</fullName>
    </recommendedName>
</protein>
<evidence type="ECO:0000313" key="1">
    <source>
        <dbReference type="EMBL" id="SEP23325.1"/>
    </source>
</evidence>